<keyword evidence="7 9" id="KW-1133">Transmembrane helix</keyword>
<dbReference type="Gene3D" id="1.10.287.470">
    <property type="entry name" value="Helix hairpin bin"/>
    <property type="match status" value="1"/>
</dbReference>
<comment type="caution">
    <text evidence="12">The sequence shown here is derived from an EMBL/GenBank/DDBJ whole genome shotgun (WGS) entry which is preliminary data.</text>
</comment>
<dbReference type="EMBL" id="JAGJWX010000030">
    <property type="protein sequence ID" value="MBP2859431.1"/>
    <property type="molecule type" value="Genomic_DNA"/>
</dbReference>
<sequence length="471" mass="52536">MLKLVAFFDLVRRYWDVLVASWSIRKRLSSVPRQEHELAFLPASIELAETPVHPAPRWAMRVIVALAVAVMLIGLLGKLDIVVVAKGKLVPDARVKEIQPAITGVVSRIAVEDGQWVTAGAILMELDPTQAQADVAKAQTSRLEAALAAARARALLDAQTENRQPVISPVDGLGPDDLHNATRFAEGIFHEYQDKISHSDAELAQHQAEFASTLHDIDRLRATAPLAREQASNYKALVKDNYVAKNDYLAKEQIALEQEHDLAAKLSHADELKAAIVAQKADKSSIGSQFRREQLDALDKAEQQFKQSYEDEIKAKTRQRLLVLTSPVAGTVQQLEVHTIGGVVTSAQRVMEIVPDDAMEIEVHIANKDIGFVRTGQEVVIKIEAFPYTYYGYVTGTVRSVSNDAVQDRTHELNFTARIHINTNRIHVGERWINLTPGMAITAEIKTGKRRVWEYFFAPLIRMTQESLRER</sequence>
<dbReference type="PANTHER" id="PTHR30386">
    <property type="entry name" value="MEMBRANE FUSION SUBUNIT OF EMRAB-TOLC MULTIDRUG EFFLUX PUMP"/>
    <property type="match status" value="1"/>
</dbReference>
<dbReference type="InterPro" id="IPR010129">
    <property type="entry name" value="T1SS_HlyD"/>
</dbReference>
<evidence type="ECO:0000256" key="3">
    <source>
        <dbReference type="ARBA" id="ARBA00022448"/>
    </source>
</evidence>
<evidence type="ECO:0000313" key="13">
    <source>
        <dbReference type="Proteomes" id="UP000810130"/>
    </source>
</evidence>
<evidence type="ECO:0000256" key="2">
    <source>
        <dbReference type="ARBA" id="ARBA00009477"/>
    </source>
</evidence>
<accession>A0ABS5BG41</accession>
<dbReference type="NCBIfam" id="TIGR01843">
    <property type="entry name" value="type_I_hlyD"/>
    <property type="match status" value="1"/>
</dbReference>
<evidence type="ECO:0000259" key="10">
    <source>
        <dbReference type="Pfam" id="PF25988"/>
    </source>
</evidence>
<dbReference type="InterPro" id="IPR059040">
    <property type="entry name" value="HH_CyaD-like"/>
</dbReference>
<gene>
    <name evidence="12" type="ORF">J8657_17700</name>
</gene>
<keyword evidence="6 9" id="KW-0812">Transmembrane</keyword>
<keyword evidence="5 9" id="KW-0997">Cell inner membrane</keyword>
<proteinExistence type="inferred from homology"/>
<name>A0ABS5BG41_9GAMM</name>
<dbReference type="PRINTS" id="PR01490">
    <property type="entry name" value="RTXTOXIND"/>
</dbReference>
<dbReference type="Gene3D" id="2.40.50.100">
    <property type="match status" value="1"/>
</dbReference>
<evidence type="ECO:0000313" key="12">
    <source>
        <dbReference type="EMBL" id="MBP2859431.1"/>
    </source>
</evidence>
<dbReference type="InterPro" id="IPR050739">
    <property type="entry name" value="MFP"/>
</dbReference>
<evidence type="ECO:0000256" key="7">
    <source>
        <dbReference type="ARBA" id="ARBA00022989"/>
    </source>
</evidence>
<evidence type="ECO:0000259" key="11">
    <source>
        <dbReference type="Pfam" id="PF26002"/>
    </source>
</evidence>
<protein>
    <recommendedName>
        <fullName evidence="9">Membrane fusion protein (MFP) family protein</fullName>
    </recommendedName>
</protein>
<dbReference type="RefSeq" id="WP_210175641.1">
    <property type="nucleotide sequence ID" value="NZ_JAGJWX010000030.1"/>
</dbReference>
<dbReference type="PROSITE" id="PS00543">
    <property type="entry name" value="HLYD_FAMILY"/>
    <property type="match status" value="1"/>
</dbReference>
<keyword evidence="4 9" id="KW-1003">Cell membrane</keyword>
<evidence type="ECO:0000256" key="9">
    <source>
        <dbReference type="RuleBase" id="RU365093"/>
    </source>
</evidence>
<keyword evidence="8 9" id="KW-0472">Membrane</keyword>
<keyword evidence="13" id="KW-1185">Reference proteome</keyword>
<evidence type="ECO:0000256" key="6">
    <source>
        <dbReference type="ARBA" id="ARBA00022692"/>
    </source>
</evidence>
<keyword evidence="3 9" id="KW-0813">Transport</keyword>
<dbReference type="PANTHER" id="PTHR30386:SF26">
    <property type="entry name" value="TRANSPORT PROTEIN COMB"/>
    <property type="match status" value="1"/>
</dbReference>
<organism evidence="12 13">
    <name type="scientific">Dickeya oryzae</name>
    <dbReference type="NCBI Taxonomy" id="1240404"/>
    <lineage>
        <taxon>Bacteria</taxon>
        <taxon>Pseudomonadati</taxon>
        <taxon>Pseudomonadota</taxon>
        <taxon>Gammaproteobacteria</taxon>
        <taxon>Enterobacterales</taxon>
        <taxon>Pectobacteriaceae</taxon>
        <taxon>Dickeya</taxon>
    </lineage>
</organism>
<dbReference type="InterPro" id="IPR058982">
    <property type="entry name" value="Beta-barrel_AprE"/>
</dbReference>
<evidence type="ECO:0000256" key="8">
    <source>
        <dbReference type="ARBA" id="ARBA00023136"/>
    </source>
</evidence>
<dbReference type="Pfam" id="PF25988">
    <property type="entry name" value="HH_CyaD"/>
    <property type="match status" value="1"/>
</dbReference>
<evidence type="ECO:0000256" key="4">
    <source>
        <dbReference type="ARBA" id="ARBA00022475"/>
    </source>
</evidence>
<feature type="domain" description="CyaD-like alpha-helical hairpin" evidence="10">
    <location>
        <begin position="127"/>
        <end position="322"/>
    </location>
</feature>
<comment type="similarity">
    <text evidence="2 9">Belongs to the membrane fusion protein (MFP) (TC 8.A.1) family.</text>
</comment>
<evidence type="ECO:0000256" key="1">
    <source>
        <dbReference type="ARBA" id="ARBA00004377"/>
    </source>
</evidence>
<dbReference type="Pfam" id="PF26002">
    <property type="entry name" value="Beta-barrel_AprE"/>
    <property type="match status" value="1"/>
</dbReference>
<dbReference type="SUPFAM" id="SSF111369">
    <property type="entry name" value="HlyD-like secretion proteins"/>
    <property type="match status" value="1"/>
</dbReference>
<reference evidence="12 13" key="1">
    <citation type="submission" date="2021-04" db="EMBL/GenBank/DDBJ databases">
        <title>Genomic and host-range diversity within the Dickeya zeae complex, identification of D. zeae and D. oryzae members, proposal of two novel subspecies D. zeae subsp. zeae subsp. nov. and D. zeae subsp. dombae subsp. nov.</title>
        <authorList>
            <person name="Van Gijsegem F."/>
            <person name="Hugouvieux-Cotte-Pattat N."/>
        </authorList>
    </citation>
    <scope>NUCLEOTIDE SEQUENCE [LARGE SCALE GENOMIC DNA]</scope>
    <source>
        <strain evidence="12 13">FVG03</strain>
    </source>
</reference>
<dbReference type="Proteomes" id="UP000810130">
    <property type="component" value="Unassembled WGS sequence"/>
</dbReference>
<comment type="subcellular location">
    <subcellularLocation>
        <location evidence="1 9">Cell inner membrane</location>
        <topology evidence="1 9">Single-pass membrane protein</topology>
    </subcellularLocation>
</comment>
<feature type="domain" description="AprE-like beta-barrel" evidence="11">
    <location>
        <begin position="360"/>
        <end position="448"/>
    </location>
</feature>
<feature type="transmembrane region" description="Helical" evidence="9">
    <location>
        <begin position="58"/>
        <end position="76"/>
    </location>
</feature>
<dbReference type="InterPro" id="IPR006144">
    <property type="entry name" value="Secretion_HlyD_CS"/>
</dbReference>
<evidence type="ECO:0000256" key="5">
    <source>
        <dbReference type="ARBA" id="ARBA00022519"/>
    </source>
</evidence>
<dbReference type="Gene3D" id="2.40.30.170">
    <property type="match status" value="1"/>
</dbReference>